<organism evidence="3 4">
    <name type="scientific">Acyrthosiphon pisum</name>
    <name type="common">Pea aphid</name>
    <dbReference type="NCBI Taxonomy" id="7029"/>
    <lineage>
        <taxon>Eukaryota</taxon>
        <taxon>Metazoa</taxon>
        <taxon>Ecdysozoa</taxon>
        <taxon>Arthropoda</taxon>
        <taxon>Hexapoda</taxon>
        <taxon>Insecta</taxon>
        <taxon>Pterygota</taxon>
        <taxon>Neoptera</taxon>
        <taxon>Paraneoptera</taxon>
        <taxon>Hemiptera</taxon>
        <taxon>Sternorrhyncha</taxon>
        <taxon>Aphidomorpha</taxon>
        <taxon>Aphidoidea</taxon>
        <taxon>Aphididae</taxon>
        <taxon>Macrosiphini</taxon>
        <taxon>Acyrthosiphon</taxon>
    </lineage>
</organism>
<keyword evidence="1" id="KW-0547">Nucleotide-binding</keyword>
<dbReference type="SMART" id="SM00175">
    <property type="entry name" value="RAB"/>
    <property type="match status" value="2"/>
</dbReference>
<reference evidence="3" key="2">
    <citation type="submission" date="2022-06" db="UniProtKB">
        <authorList>
            <consortium name="EnsemblMetazoa"/>
        </authorList>
    </citation>
    <scope>IDENTIFICATION</scope>
</reference>
<dbReference type="Proteomes" id="UP000007819">
    <property type="component" value="Chromosome A1"/>
</dbReference>
<keyword evidence="4" id="KW-1185">Reference proteome</keyword>
<dbReference type="AlphaFoldDB" id="A0A8R2ABX7"/>
<evidence type="ECO:0000256" key="2">
    <source>
        <dbReference type="ARBA" id="ARBA00023134"/>
    </source>
</evidence>
<dbReference type="Gene3D" id="3.40.50.300">
    <property type="entry name" value="P-loop containing nucleotide triphosphate hydrolases"/>
    <property type="match status" value="2"/>
</dbReference>
<dbReference type="PROSITE" id="PS51419">
    <property type="entry name" value="RAB"/>
    <property type="match status" value="2"/>
</dbReference>
<dbReference type="GO" id="GO:0003924">
    <property type="term" value="F:GTPase activity"/>
    <property type="evidence" value="ECO:0007669"/>
    <property type="project" value="InterPro"/>
</dbReference>
<name>A0A8R2ABX7_ACYPI</name>
<dbReference type="InterPro" id="IPR005225">
    <property type="entry name" value="Small_GTP-bd"/>
</dbReference>
<evidence type="ECO:0000313" key="3">
    <source>
        <dbReference type="EnsemblMetazoa" id="XP_003246134.1"/>
    </source>
</evidence>
<dbReference type="KEGG" id="api:100576009"/>
<dbReference type="PROSITE" id="PS51421">
    <property type="entry name" value="RAS"/>
    <property type="match status" value="2"/>
</dbReference>
<dbReference type="NCBIfam" id="TIGR00231">
    <property type="entry name" value="small_GTP"/>
    <property type="match status" value="2"/>
</dbReference>
<proteinExistence type="predicted"/>
<dbReference type="SUPFAM" id="SSF52540">
    <property type="entry name" value="P-loop containing nucleoside triphosphate hydrolases"/>
    <property type="match status" value="2"/>
</dbReference>
<dbReference type="EnsemblMetazoa" id="XM_003246086.4">
    <property type="protein sequence ID" value="XP_003246134.1"/>
    <property type="gene ID" value="LOC100576009"/>
</dbReference>
<dbReference type="InterPro" id="IPR050227">
    <property type="entry name" value="Rab"/>
</dbReference>
<dbReference type="SMART" id="SM00173">
    <property type="entry name" value="RAS"/>
    <property type="match status" value="2"/>
</dbReference>
<reference evidence="4" key="1">
    <citation type="submission" date="2010-06" db="EMBL/GenBank/DDBJ databases">
        <authorList>
            <person name="Jiang H."/>
            <person name="Abraham K."/>
            <person name="Ali S."/>
            <person name="Alsbrooks S.L."/>
            <person name="Anim B.N."/>
            <person name="Anosike U.S."/>
            <person name="Attaway T."/>
            <person name="Bandaranaike D.P."/>
            <person name="Battles P.K."/>
            <person name="Bell S.N."/>
            <person name="Bell A.V."/>
            <person name="Beltran B."/>
            <person name="Bickham C."/>
            <person name="Bustamante Y."/>
            <person name="Caleb T."/>
            <person name="Canada A."/>
            <person name="Cardenas V."/>
            <person name="Carter K."/>
            <person name="Chacko J."/>
            <person name="Chandrabose M.N."/>
            <person name="Chavez D."/>
            <person name="Chavez A."/>
            <person name="Chen L."/>
            <person name="Chu H.-S."/>
            <person name="Claassen K.J."/>
            <person name="Cockrell R."/>
            <person name="Collins M."/>
            <person name="Cooper J.A."/>
            <person name="Cree A."/>
            <person name="Curry S.M."/>
            <person name="Da Y."/>
            <person name="Dao M.D."/>
            <person name="Das B."/>
            <person name="Davila M.-L."/>
            <person name="Davy-Carroll L."/>
            <person name="Denson S."/>
            <person name="Dinh H."/>
            <person name="Ebong V.E."/>
            <person name="Edwards J.R."/>
            <person name="Egan A."/>
            <person name="El-Daye J."/>
            <person name="Escobedo L."/>
            <person name="Fernandez S."/>
            <person name="Fernando P.R."/>
            <person name="Flagg N."/>
            <person name="Forbes L.D."/>
            <person name="Fowler R.G."/>
            <person name="Fu Q."/>
            <person name="Gabisi R.A."/>
            <person name="Ganer J."/>
            <person name="Garbino Pronczuk A."/>
            <person name="Garcia R.M."/>
            <person name="Garner T."/>
            <person name="Garrett T.E."/>
            <person name="Gonzalez D.A."/>
            <person name="Hamid H."/>
            <person name="Hawkins E.S."/>
            <person name="Hirani K."/>
            <person name="Hogues M.E."/>
            <person name="Hollins B."/>
            <person name="Hsiao C.-H."/>
            <person name="Jabil R."/>
            <person name="James M.L."/>
            <person name="Jhangiani S.N."/>
            <person name="Johnson B."/>
            <person name="Johnson Q."/>
            <person name="Joshi V."/>
            <person name="Kalu J.B."/>
            <person name="Kam C."/>
            <person name="Kashfia A."/>
            <person name="Keebler J."/>
            <person name="Kisamo H."/>
            <person name="Kovar C.L."/>
            <person name="Lago L.A."/>
            <person name="Lai C.-Y."/>
            <person name="Laidlaw J."/>
            <person name="Lara F."/>
            <person name="Le T.-K."/>
            <person name="Lee S.L."/>
            <person name="Legall F.H."/>
            <person name="Lemon S.J."/>
            <person name="Lewis L.R."/>
            <person name="Li B."/>
            <person name="Liu Y."/>
            <person name="Liu Y.-S."/>
            <person name="Lopez J."/>
            <person name="Lozado R.J."/>
            <person name="Lu J."/>
            <person name="Madu R.C."/>
            <person name="Maheshwari M."/>
            <person name="Maheshwari R."/>
            <person name="Malloy K."/>
            <person name="Martinez E."/>
            <person name="Mathew T."/>
            <person name="Mercado I.C."/>
            <person name="Mercado C."/>
            <person name="Meyer B."/>
            <person name="Montgomery K."/>
            <person name="Morgan M.B."/>
            <person name="Munidasa M."/>
            <person name="Nazareth L.V."/>
            <person name="Nelson J."/>
            <person name="Ng B.M."/>
            <person name="Nguyen N.B."/>
            <person name="Nguyen P.Q."/>
            <person name="Nguyen T."/>
            <person name="Obregon M."/>
            <person name="Okwuonu G.O."/>
            <person name="Onwere C.G."/>
            <person name="Orozco G."/>
            <person name="Parra A."/>
            <person name="Patel S."/>
            <person name="Patil S."/>
            <person name="Perez A."/>
            <person name="Perez Y."/>
            <person name="Pham C."/>
            <person name="Primus E.L."/>
            <person name="Pu L.-L."/>
            <person name="Puazo M."/>
            <person name="Qin X."/>
            <person name="Quiroz J.B."/>
            <person name="Reese J."/>
            <person name="Richards S."/>
            <person name="Rives C.M."/>
            <person name="Robberts R."/>
            <person name="Ruiz S.J."/>
            <person name="Ruiz M.J."/>
            <person name="Santibanez J."/>
            <person name="Schneider B.W."/>
            <person name="Sisson I."/>
            <person name="Smith M."/>
            <person name="Sodergren E."/>
            <person name="Song X.-Z."/>
            <person name="Song B.B."/>
            <person name="Summersgill H."/>
            <person name="Thelus R."/>
            <person name="Thornton R.D."/>
            <person name="Trejos Z.Y."/>
            <person name="Usmani K."/>
            <person name="Vattathil S."/>
            <person name="Villasana D."/>
            <person name="Walker D.L."/>
            <person name="Wang S."/>
            <person name="Wang K."/>
            <person name="White C.S."/>
            <person name="Williams A.C."/>
            <person name="Williamson J."/>
            <person name="Wilson K."/>
            <person name="Woghiren I.O."/>
            <person name="Woodworth J.R."/>
            <person name="Worley K.C."/>
            <person name="Wright R.A."/>
            <person name="Wu W."/>
            <person name="Young L."/>
            <person name="Zhang L."/>
            <person name="Zhang J."/>
            <person name="Zhu Y."/>
            <person name="Muzny D.M."/>
            <person name="Weinstock G."/>
            <person name="Gibbs R.A."/>
        </authorList>
    </citation>
    <scope>NUCLEOTIDE SEQUENCE [LARGE SCALE GENOMIC DNA]</scope>
    <source>
        <strain evidence="4">LSR1</strain>
    </source>
</reference>
<sequence>MEKELSNVPNIENDDREHYKLIRVQPETTNKKFKLIIVGHSNVGKTTIINHFCSGVYQDTIPTTGIDFQEIFVKFGNETIHLNIGVTDGTEKQQSLAHSYYSGAHGVFIVYDITDLNSSFKLDGWIKDVENFSDTDAVKILIGNKCDDIINREISIEEGREIAEVYGIPFFEVSSKNNVNIDKLLYTMISDCIKKEHFKLIRVNPETAETTNKKYKLIIVGHTNVGKSTIFHRLCKGVYKDAIKSTIGIDFKEIYVRFENETITLNIWDTAGLEQYRSLAQQYYRGAHGIFIVYDITDLNSSFKLDSWIKDVENYSDLNAVKILIGSKCDDKLNRAISIKEGQKIAEQLRIPFFEVSSKTNVNIEKLFYTMISKIHTPDQTTNEDLIKLVKSNSPSPPIESPGGCSC</sequence>
<dbReference type="InterPro" id="IPR001806">
    <property type="entry name" value="Small_GTPase"/>
</dbReference>
<dbReference type="FunFam" id="3.40.50.300:FF:001447">
    <property type="entry name" value="Ras-related protein Rab-1B"/>
    <property type="match status" value="1"/>
</dbReference>
<dbReference type="PANTHER" id="PTHR47977">
    <property type="entry name" value="RAS-RELATED PROTEIN RAB"/>
    <property type="match status" value="1"/>
</dbReference>
<dbReference type="GO" id="GO:0005525">
    <property type="term" value="F:GTP binding"/>
    <property type="evidence" value="ECO:0007669"/>
    <property type="project" value="UniProtKB-KW"/>
</dbReference>
<dbReference type="FunFam" id="3.40.50.300:FF:001329">
    <property type="entry name" value="Small GTP-binding protein, putative"/>
    <property type="match status" value="1"/>
</dbReference>
<evidence type="ECO:0000313" key="4">
    <source>
        <dbReference type="Proteomes" id="UP000007819"/>
    </source>
</evidence>
<dbReference type="RefSeq" id="XP_003246134.1">
    <property type="nucleotide sequence ID" value="XM_003246086.3"/>
</dbReference>
<keyword evidence="2" id="KW-0342">GTP-binding</keyword>
<protein>
    <submittedName>
        <fullName evidence="3">Uncharacterized protein</fullName>
    </submittedName>
</protein>
<dbReference type="Pfam" id="PF00071">
    <property type="entry name" value="Ras"/>
    <property type="match status" value="2"/>
</dbReference>
<dbReference type="InterPro" id="IPR027417">
    <property type="entry name" value="P-loop_NTPase"/>
</dbReference>
<evidence type="ECO:0000256" key="1">
    <source>
        <dbReference type="ARBA" id="ARBA00022741"/>
    </source>
</evidence>
<dbReference type="CDD" id="cd00154">
    <property type="entry name" value="Rab"/>
    <property type="match status" value="2"/>
</dbReference>
<dbReference type="GeneID" id="100576009"/>
<dbReference type="SMART" id="SM00174">
    <property type="entry name" value="RHO"/>
    <property type="match status" value="1"/>
</dbReference>
<dbReference type="PRINTS" id="PR00449">
    <property type="entry name" value="RASTRNSFRMNG"/>
</dbReference>
<dbReference type="OrthoDB" id="6609578at2759"/>
<accession>A0A8R2ABX7</accession>